<feature type="compositionally biased region" description="Basic and acidic residues" evidence="5">
    <location>
        <begin position="169"/>
        <end position="179"/>
    </location>
</feature>
<proteinExistence type="inferred from homology"/>
<dbReference type="EC" id="2.7.7.19" evidence="2"/>
<feature type="region of interest" description="Disordered" evidence="5">
    <location>
        <begin position="1"/>
        <end position="201"/>
    </location>
</feature>
<dbReference type="GO" id="GO:0003729">
    <property type="term" value="F:mRNA binding"/>
    <property type="evidence" value="ECO:0007669"/>
    <property type="project" value="TreeGrafter"/>
</dbReference>
<dbReference type="InterPro" id="IPR043519">
    <property type="entry name" value="NT_sf"/>
</dbReference>
<dbReference type="GeneID" id="71990117"/>
<evidence type="ECO:0000259" key="7">
    <source>
        <dbReference type="Pfam" id="PF22600"/>
    </source>
</evidence>
<comment type="similarity">
    <text evidence="1">Belongs to the DNA polymerase type-B-like family.</text>
</comment>
<dbReference type="AlphaFoldDB" id="A0A9Q8PC57"/>
<dbReference type="GO" id="GO:0031499">
    <property type="term" value="C:TRAMP complex"/>
    <property type="evidence" value="ECO:0007669"/>
    <property type="project" value="TreeGrafter"/>
</dbReference>
<gene>
    <name evidence="8" type="ORF">CLAFUR5_10239</name>
</gene>
<feature type="compositionally biased region" description="Pro residues" evidence="5">
    <location>
        <begin position="1"/>
        <end position="10"/>
    </location>
</feature>
<feature type="compositionally biased region" description="Basic residues" evidence="5">
    <location>
        <begin position="789"/>
        <end position="799"/>
    </location>
</feature>
<dbReference type="Gene3D" id="1.10.1410.10">
    <property type="match status" value="1"/>
</dbReference>
<reference evidence="8" key="2">
    <citation type="journal article" date="2022" name="Microb. Genom.">
        <title>A chromosome-scale genome assembly of the tomato pathogen Cladosporium fulvum reveals a compartmentalized genome architecture and the presence of a dispensable chromosome.</title>
        <authorList>
            <person name="Zaccaron A.Z."/>
            <person name="Chen L.H."/>
            <person name="Samaras A."/>
            <person name="Stergiopoulos I."/>
        </authorList>
    </citation>
    <scope>NUCLEOTIDE SEQUENCE</scope>
    <source>
        <strain evidence="8">Race5_Kim</strain>
    </source>
</reference>
<evidence type="ECO:0000259" key="6">
    <source>
        <dbReference type="Pfam" id="PF03828"/>
    </source>
</evidence>
<dbReference type="GO" id="GO:0043634">
    <property type="term" value="P:polyadenylation-dependent ncRNA catabolic process"/>
    <property type="evidence" value="ECO:0007669"/>
    <property type="project" value="TreeGrafter"/>
</dbReference>
<keyword evidence="4" id="KW-0460">Magnesium</keyword>
<dbReference type="InterPro" id="IPR002058">
    <property type="entry name" value="PAP_assoc"/>
</dbReference>
<evidence type="ECO:0000313" key="8">
    <source>
        <dbReference type="EMBL" id="UJO19726.1"/>
    </source>
</evidence>
<dbReference type="SUPFAM" id="SSF81631">
    <property type="entry name" value="PAP/OAS1 substrate-binding domain"/>
    <property type="match status" value="1"/>
</dbReference>
<dbReference type="GO" id="GO:0010605">
    <property type="term" value="P:negative regulation of macromolecule metabolic process"/>
    <property type="evidence" value="ECO:0007669"/>
    <property type="project" value="UniProtKB-ARBA"/>
</dbReference>
<dbReference type="GO" id="GO:0031123">
    <property type="term" value="P:RNA 3'-end processing"/>
    <property type="evidence" value="ECO:0007669"/>
    <property type="project" value="TreeGrafter"/>
</dbReference>
<dbReference type="KEGG" id="ffu:CLAFUR5_10239"/>
<reference evidence="8" key="1">
    <citation type="submission" date="2021-12" db="EMBL/GenBank/DDBJ databases">
        <authorList>
            <person name="Zaccaron A."/>
            <person name="Stergiopoulos I."/>
        </authorList>
    </citation>
    <scope>NUCLEOTIDE SEQUENCE</scope>
    <source>
        <strain evidence="8">Race5_Kim</strain>
    </source>
</reference>
<dbReference type="OrthoDB" id="273917at2759"/>
<feature type="region of interest" description="Disordered" evidence="5">
    <location>
        <begin position="711"/>
        <end position="799"/>
    </location>
</feature>
<dbReference type="EMBL" id="CP090169">
    <property type="protein sequence ID" value="UJO19726.1"/>
    <property type="molecule type" value="Genomic_DNA"/>
</dbReference>
<dbReference type="GO" id="GO:0005730">
    <property type="term" value="C:nucleolus"/>
    <property type="evidence" value="ECO:0007669"/>
    <property type="project" value="TreeGrafter"/>
</dbReference>
<evidence type="ECO:0000256" key="3">
    <source>
        <dbReference type="ARBA" id="ARBA00022723"/>
    </source>
</evidence>
<dbReference type="PANTHER" id="PTHR23092">
    <property type="entry name" value="POLY(A) RNA POLYMERASE"/>
    <property type="match status" value="1"/>
</dbReference>
<dbReference type="Gene3D" id="3.30.460.10">
    <property type="entry name" value="Beta Polymerase, domain 2"/>
    <property type="match status" value="1"/>
</dbReference>
<feature type="compositionally biased region" description="Polar residues" evidence="5">
    <location>
        <begin position="122"/>
        <end position="132"/>
    </location>
</feature>
<sequence>MADTYRPPPRNGGGRRHTNDDPPYRANSPPRRGDDSGYSFRGAAGGDSYRPAQFTFNAPGPQARFPDVQPPARKKPGKGFNGRQQNKPHQGGRPGWQNKPFFKPRAAHDRAILKHVDDDTTTEQMTGMNGDNQPKFAEYISSSEDESESDDSSDEDENDGESRKKRVKTDKADGDEKPKWSNPDPYSVLPPPDAVAGPKKDIVQTIRKAKVETAAQAAGTNAVKENADFISFDFGENADDDDEDDDGQHSVGEPPAPASTDYVMPTDQELLDRFNSTQNMKGNKRKRGVEEATSLGDIVEEWLPNHTNPTPWLQPDPAFTSSVGLKLHKEILDFYDYVRPHRHEEELRDGIIDRLQRDLKYYRQAGQSVGNIEIRSFGSFPAGLYLPTADMDLVALSSDYLDHGQKSLCQNRKHMWKMSDHFNRSTLPAPGSVAPVIGAKVPLVKFVDGHTGIKVDLSFENDSGLHANKTFQGWKEEFPEMPVLVMIIKQLLAMRGLNEVHTGGIGGFTIICLVVSMLQLMPESVRNGMDFNARYGELLLNFLDLYGNKFSLMNTGIQMKPPGYFNKNDRPSIGKAKLGRLMIIDPNRNDNDISGGSTYANKVFETFSGARAAIQRRLNQVRAGQAGDGSILGCVLGGNYSSFREQRDRLDRIDRQDAARDQPQPQSYRQPPPVQQYYNGMYERAPSPRRGQAYDRWHNDYSFQPLPQQYSQYQQYPPPHGLPARPALAPHRAPEPANNGPAGKKQKQKNKPKPKKVKPVEAGPSTAKEKKQKAKTKKKSNKKESNKKTTGKKAAKNAK</sequence>
<keyword evidence="9" id="KW-1185">Reference proteome</keyword>
<name>A0A9Q8PC57_PASFU</name>
<evidence type="ECO:0000256" key="4">
    <source>
        <dbReference type="ARBA" id="ARBA00022842"/>
    </source>
</evidence>
<dbReference type="Proteomes" id="UP000756132">
    <property type="component" value="Chromosome 7"/>
</dbReference>
<feature type="compositionally biased region" description="Acidic residues" evidence="5">
    <location>
        <begin position="236"/>
        <end position="246"/>
    </location>
</feature>
<feature type="domain" description="Poly(A) RNA polymerase mitochondrial-like central palm" evidence="7">
    <location>
        <begin position="327"/>
        <end position="472"/>
    </location>
</feature>
<dbReference type="CDD" id="cd05402">
    <property type="entry name" value="NT_PAP_TUTase"/>
    <property type="match status" value="1"/>
</dbReference>
<accession>A0A9Q8PC57</accession>
<feature type="compositionally biased region" description="Acidic residues" evidence="5">
    <location>
        <begin position="143"/>
        <end position="159"/>
    </location>
</feature>
<dbReference type="GO" id="GO:0046872">
    <property type="term" value="F:metal ion binding"/>
    <property type="evidence" value="ECO:0007669"/>
    <property type="project" value="UniProtKB-KW"/>
</dbReference>
<feature type="compositionally biased region" description="Low complexity" evidence="5">
    <location>
        <begin position="722"/>
        <end position="743"/>
    </location>
</feature>
<organism evidence="8 9">
    <name type="scientific">Passalora fulva</name>
    <name type="common">Tomato leaf mold</name>
    <name type="synonym">Cladosporium fulvum</name>
    <dbReference type="NCBI Taxonomy" id="5499"/>
    <lineage>
        <taxon>Eukaryota</taxon>
        <taxon>Fungi</taxon>
        <taxon>Dikarya</taxon>
        <taxon>Ascomycota</taxon>
        <taxon>Pezizomycotina</taxon>
        <taxon>Dothideomycetes</taxon>
        <taxon>Dothideomycetidae</taxon>
        <taxon>Mycosphaerellales</taxon>
        <taxon>Mycosphaerellaceae</taxon>
        <taxon>Fulvia</taxon>
    </lineage>
</organism>
<evidence type="ECO:0000256" key="1">
    <source>
        <dbReference type="ARBA" id="ARBA00008593"/>
    </source>
</evidence>
<feature type="compositionally biased region" description="Basic residues" evidence="5">
    <location>
        <begin position="744"/>
        <end position="757"/>
    </location>
</feature>
<dbReference type="InterPro" id="IPR045862">
    <property type="entry name" value="Trf4-like"/>
</dbReference>
<evidence type="ECO:0000256" key="5">
    <source>
        <dbReference type="SAM" id="MobiDB-lite"/>
    </source>
</evidence>
<feature type="compositionally biased region" description="Basic residues" evidence="5">
    <location>
        <begin position="770"/>
        <end position="781"/>
    </location>
</feature>
<protein>
    <recommendedName>
        <fullName evidence="2">polynucleotide adenylyltransferase</fullName>
        <ecNumber evidence="2">2.7.7.19</ecNumber>
    </recommendedName>
</protein>
<dbReference type="GO" id="GO:1990817">
    <property type="term" value="F:poly(A) RNA polymerase activity"/>
    <property type="evidence" value="ECO:0007669"/>
    <property type="project" value="UniProtKB-EC"/>
</dbReference>
<feature type="region of interest" description="Disordered" evidence="5">
    <location>
        <begin position="233"/>
        <end position="262"/>
    </location>
</feature>
<feature type="domain" description="PAP-associated" evidence="6">
    <location>
        <begin position="535"/>
        <end position="591"/>
    </location>
</feature>
<evidence type="ECO:0000313" key="9">
    <source>
        <dbReference type="Proteomes" id="UP000756132"/>
    </source>
</evidence>
<dbReference type="Pfam" id="PF03828">
    <property type="entry name" value="PAP_assoc"/>
    <property type="match status" value="1"/>
</dbReference>
<feature type="compositionally biased region" description="Basic and acidic residues" evidence="5">
    <location>
        <begin position="106"/>
        <end position="118"/>
    </location>
</feature>
<dbReference type="Pfam" id="PF22600">
    <property type="entry name" value="MTPAP-like_central"/>
    <property type="match status" value="1"/>
</dbReference>
<dbReference type="PANTHER" id="PTHR23092:SF15">
    <property type="entry name" value="INACTIVE NON-CANONICAL POLY(A) RNA POLYMERASE PROTEIN TRF4-2-RELATED"/>
    <property type="match status" value="1"/>
</dbReference>
<dbReference type="InterPro" id="IPR054708">
    <property type="entry name" value="MTPAP-like_central"/>
</dbReference>
<dbReference type="RefSeq" id="XP_047764092.1">
    <property type="nucleotide sequence ID" value="XM_047909387.1"/>
</dbReference>
<keyword evidence="3" id="KW-0479">Metal-binding</keyword>
<evidence type="ECO:0000256" key="2">
    <source>
        <dbReference type="ARBA" id="ARBA00012388"/>
    </source>
</evidence>
<dbReference type="SUPFAM" id="SSF81301">
    <property type="entry name" value="Nucleotidyltransferase"/>
    <property type="match status" value="1"/>
</dbReference>
<feature type="region of interest" description="Disordered" evidence="5">
    <location>
        <begin position="657"/>
        <end position="679"/>
    </location>
</feature>